<dbReference type="InterPro" id="IPR013783">
    <property type="entry name" value="Ig-like_fold"/>
</dbReference>
<dbReference type="PANTHER" id="PTHR48485">
    <property type="entry name" value="INTERLEUKIN-12 SUBUNIT BETA-RELATED"/>
    <property type="match status" value="1"/>
</dbReference>
<dbReference type="GO" id="GO:0005125">
    <property type="term" value="F:cytokine activity"/>
    <property type="evidence" value="ECO:0007669"/>
    <property type="project" value="UniProtKB-KW"/>
</dbReference>
<name>A0AAD7SNY3_9TELE</name>
<keyword evidence="4" id="KW-0393">Immunoglobulin domain</keyword>
<evidence type="ECO:0000256" key="4">
    <source>
        <dbReference type="RuleBase" id="RU281113"/>
    </source>
</evidence>
<evidence type="ECO:0000256" key="1">
    <source>
        <dbReference type="ARBA" id="ARBA00022729"/>
    </source>
</evidence>
<reference evidence="6" key="1">
    <citation type="journal article" date="2023" name="Science">
        <title>Genome structures resolve the early diversification of teleost fishes.</title>
        <authorList>
            <person name="Parey E."/>
            <person name="Louis A."/>
            <person name="Montfort J."/>
            <person name="Bouchez O."/>
            <person name="Roques C."/>
            <person name="Iampietro C."/>
            <person name="Lluch J."/>
            <person name="Castinel A."/>
            <person name="Donnadieu C."/>
            <person name="Desvignes T."/>
            <person name="Floi Bucao C."/>
            <person name="Jouanno E."/>
            <person name="Wen M."/>
            <person name="Mejri S."/>
            <person name="Dirks R."/>
            <person name="Jansen H."/>
            <person name="Henkel C."/>
            <person name="Chen W.J."/>
            <person name="Zahm M."/>
            <person name="Cabau C."/>
            <person name="Klopp C."/>
            <person name="Thompson A.W."/>
            <person name="Robinson-Rechavi M."/>
            <person name="Braasch I."/>
            <person name="Lecointre G."/>
            <person name="Bobe J."/>
            <person name="Postlethwait J.H."/>
            <person name="Berthelot C."/>
            <person name="Roest Crollius H."/>
            <person name="Guiguen Y."/>
        </authorList>
    </citation>
    <scope>NUCLEOTIDE SEQUENCE</scope>
    <source>
        <strain evidence="6">NC1722</strain>
    </source>
</reference>
<keyword evidence="3 4" id="KW-0325">Glycoprotein</keyword>
<comment type="similarity">
    <text evidence="4">Belongs to the IL-12B family.</text>
</comment>
<evidence type="ECO:0000256" key="3">
    <source>
        <dbReference type="ARBA" id="ARBA00023180"/>
    </source>
</evidence>
<dbReference type="InterPro" id="IPR050676">
    <property type="entry name" value="IL-12"/>
</dbReference>
<dbReference type="Proteomes" id="UP001221898">
    <property type="component" value="Unassembled WGS sequence"/>
</dbReference>
<evidence type="ECO:0000259" key="5">
    <source>
        <dbReference type="Pfam" id="PF10420"/>
    </source>
</evidence>
<comment type="subunit">
    <text evidence="4">Heterodimer with IL12A; disulfide-linked. The heterodimer is known as interleukin IL-12.</text>
</comment>
<evidence type="ECO:0000313" key="6">
    <source>
        <dbReference type="EMBL" id="KAJ8406070.1"/>
    </source>
</evidence>
<dbReference type="Pfam" id="PF10420">
    <property type="entry name" value="IL12p40_C"/>
    <property type="match status" value="1"/>
</dbReference>
<proteinExistence type="inferred from homology"/>
<protein>
    <recommendedName>
        <fullName evidence="4">Interleukin-12 subunit beta</fullName>
        <shortName evidence="4">IL-12B</shortName>
    </recommendedName>
    <alternativeName>
        <fullName evidence="4">Cytotoxic lymphocyte maturation factor 40 kDa subunit</fullName>
    </alternativeName>
    <alternativeName>
        <fullName evidence="4">IL-12 subunit p40</fullName>
    </alternativeName>
</protein>
<dbReference type="PANTHER" id="PTHR48485:SF4">
    <property type="entry name" value="INTERLEUKIN-12 SUBUNIT BETA"/>
    <property type="match status" value="1"/>
</dbReference>
<evidence type="ECO:0000256" key="2">
    <source>
        <dbReference type="ARBA" id="ARBA00023157"/>
    </source>
</evidence>
<keyword evidence="7" id="KW-1185">Reference proteome</keyword>
<feature type="signal peptide" evidence="4">
    <location>
        <begin position="1"/>
        <end position="18"/>
    </location>
</feature>
<dbReference type="GO" id="GO:0005615">
    <property type="term" value="C:extracellular space"/>
    <property type="evidence" value="ECO:0007669"/>
    <property type="project" value="UniProtKB-KW"/>
</dbReference>
<evidence type="ECO:0000313" key="7">
    <source>
        <dbReference type="Proteomes" id="UP001221898"/>
    </source>
</evidence>
<dbReference type="InterPro" id="IPR015528">
    <property type="entry name" value="IL-12_beta"/>
</dbReference>
<dbReference type="InterPro" id="IPR036116">
    <property type="entry name" value="FN3_sf"/>
</dbReference>
<comment type="caution">
    <text evidence="6">The sequence shown here is derived from an EMBL/GenBank/DDBJ whole genome shotgun (WGS) entry which is preliminary data.</text>
</comment>
<gene>
    <name evidence="4" type="primary">IL12B</name>
    <name evidence="6" type="ORF">AAFF_G00309580</name>
</gene>
<organism evidence="6 7">
    <name type="scientific">Aldrovandia affinis</name>
    <dbReference type="NCBI Taxonomy" id="143900"/>
    <lineage>
        <taxon>Eukaryota</taxon>
        <taxon>Metazoa</taxon>
        <taxon>Chordata</taxon>
        <taxon>Craniata</taxon>
        <taxon>Vertebrata</taxon>
        <taxon>Euteleostomi</taxon>
        <taxon>Actinopterygii</taxon>
        <taxon>Neopterygii</taxon>
        <taxon>Teleostei</taxon>
        <taxon>Notacanthiformes</taxon>
        <taxon>Halosauridae</taxon>
        <taxon>Aldrovandia</taxon>
    </lineage>
</organism>
<keyword evidence="1 4" id="KW-0732">Signal</keyword>
<dbReference type="GO" id="GO:0004896">
    <property type="term" value="F:cytokine receptor activity"/>
    <property type="evidence" value="ECO:0007669"/>
    <property type="project" value="UniProtKB-UniRule"/>
</dbReference>
<dbReference type="EMBL" id="JAINUG010000045">
    <property type="protein sequence ID" value="KAJ8406070.1"/>
    <property type="molecule type" value="Genomic_DNA"/>
</dbReference>
<dbReference type="SUPFAM" id="SSF49265">
    <property type="entry name" value="Fibronectin type III"/>
    <property type="match status" value="2"/>
</dbReference>
<dbReference type="Gene3D" id="2.60.40.10">
    <property type="entry name" value="Immunoglobulins"/>
    <property type="match status" value="2"/>
</dbReference>
<dbReference type="InterPro" id="IPR019482">
    <property type="entry name" value="IL-12_beta_cen-dom"/>
</dbReference>
<feature type="domain" description="Interleukin-12 beta central" evidence="5">
    <location>
        <begin position="120"/>
        <end position="192"/>
    </location>
</feature>
<keyword evidence="4" id="KW-0202">Cytokine</keyword>
<dbReference type="PRINTS" id="PR01928">
    <property type="entry name" value="INTRLEUKN12B"/>
</dbReference>
<keyword evidence="2" id="KW-1015">Disulfide bond</keyword>
<keyword evidence="4" id="KW-0964">Secreted</keyword>
<sequence length="340" mass="38572">MNLALFSLLLLTLQSAKGSDQEAGSYRTLQQNVLVVTPKVDSSAVQVPLQCGESYGDRKIVWRSKNGVVGEGNRINVTVEEMFGGNYSCHDDTGYLNHTLVLVQGSKNAILENSDSTDPIQCLSNNYSGHFQCSWKWSHGRKGDVLLVTVTRSSVEINCTVDPSGQSIACRDHTHCPYVEEVERITLTLHVKRGYRVDIYKKYFYISEIGKPDGISITKVGNTYKWEYPETWSVPHSYFPLTFEVKMIHLKHNCDCKSKVCISKNIQTTDRHWPVREKFLFCIRAQDALCNSSWSDWSQAEPYKKKSHCDRRSYNSFVCNTKSCCPVGHELCFSAESYNA</sequence>
<comment type="subcellular location">
    <subcellularLocation>
        <location evidence="4">Secreted</location>
    </subcellularLocation>
</comment>
<dbReference type="PIRSF" id="PIRSF038007">
    <property type="entry name" value="IL_12_beta"/>
    <property type="match status" value="1"/>
</dbReference>
<accession>A0AAD7SNY3</accession>
<dbReference type="AlphaFoldDB" id="A0AAD7SNY3"/>
<feature type="chain" id="PRO_5041772976" description="Interleukin-12 subunit beta" evidence="4">
    <location>
        <begin position="19"/>
        <end position="340"/>
    </location>
</feature>